<dbReference type="InterPro" id="IPR002818">
    <property type="entry name" value="DJ-1/PfpI"/>
</dbReference>
<accession>A0A934MZK5</accession>
<dbReference type="InterPro" id="IPR009057">
    <property type="entry name" value="Homeodomain-like_sf"/>
</dbReference>
<dbReference type="RefSeq" id="WP_199467789.1">
    <property type="nucleotide sequence ID" value="NZ_JAEMNX010000007.1"/>
</dbReference>
<evidence type="ECO:0000256" key="2">
    <source>
        <dbReference type="ARBA" id="ARBA00023125"/>
    </source>
</evidence>
<evidence type="ECO:0000259" key="4">
    <source>
        <dbReference type="PROSITE" id="PS01124"/>
    </source>
</evidence>
<evidence type="ECO:0000256" key="1">
    <source>
        <dbReference type="ARBA" id="ARBA00023015"/>
    </source>
</evidence>
<keyword evidence="2" id="KW-0238">DNA-binding</keyword>
<keyword evidence="6" id="KW-1185">Reference proteome</keyword>
<dbReference type="InterPro" id="IPR029062">
    <property type="entry name" value="Class_I_gatase-like"/>
</dbReference>
<dbReference type="AlphaFoldDB" id="A0A934MZK5"/>
<sequence>MPKSPEPIRIVTFLYENLCLFEFSCVAEIFGLERPELPHKIYDFETVSLDNQPVKTQFGGVMSPSLSISDIRPSDTLLIPGWHSVKAPVDDDFLDFLRDFNGRGGRIVTICSGAYPVASAGLLDGRGLATHWRYVEGFIEQFPDVEVYADKLYVDCGDIITSAGSAAGLDVCLHLIRKDYGSKIANVVARRLVIPPVREGNQAQFIAQPVAVRSGSSIAPVLDLVRQDVRISYSVEDMANIANMSERTFIRKFKSATGQTPKAWVINERMLLALQLLETTRLSVESITEKVGFESTTAFRHHFREKYKTTPSAFRDKFCIADDMEVGSTSYL</sequence>
<dbReference type="Gene3D" id="1.10.10.60">
    <property type="entry name" value="Homeodomain-like"/>
    <property type="match status" value="1"/>
</dbReference>
<protein>
    <submittedName>
        <fullName evidence="5">Helix-turn-helix domain-containing protein</fullName>
    </submittedName>
</protein>
<comment type="caution">
    <text evidence="5">The sequence shown here is derived from an EMBL/GenBank/DDBJ whole genome shotgun (WGS) entry which is preliminary data.</text>
</comment>
<proteinExistence type="predicted"/>
<dbReference type="PANTHER" id="PTHR43130:SF3">
    <property type="entry name" value="HTH-TYPE TRANSCRIPTIONAL REGULATOR RV1931C"/>
    <property type="match status" value="1"/>
</dbReference>
<organism evidence="5 6">
    <name type="scientific">Marinomonas transparens</name>
    <dbReference type="NCBI Taxonomy" id="2795388"/>
    <lineage>
        <taxon>Bacteria</taxon>
        <taxon>Pseudomonadati</taxon>
        <taxon>Pseudomonadota</taxon>
        <taxon>Gammaproteobacteria</taxon>
        <taxon>Oceanospirillales</taxon>
        <taxon>Oceanospirillaceae</taxon>
        <taxon>Marinomonas</taxon>
    </lineage>
</organism>
<dbReference type="GO" id="GO:0003700">
    <property type="term" value="F:DNA-binding transcription factor activity"/>
    <property type="evidence" value="ECO:0007669"/>
    <property type="project" value="InterPro"/>
</dbReference>
<dbReference type="SMART" id="SM00342">
    <property type="entry name" value="HTH_ARAC"/>
    <property type="match status" value="1"/>
</dbReference>
<evidence type="ECO:0000256" key="3">
    <source>
        <dbReference type="ARBA" id="ARBA00023163"/>
    </source>
</evidence>
<dbReference type="InterPro" id="IPR052158">
    <property type="entry name" value="INH-QAR"/>
</dbReference>
<evidence type="ECO:0000313" key="6">
    <source>
        <dbReference type="Proteomes" id="UP000628710"/>
    </source>
</evidence>
<keyword evidence="1" id="KW-0805">Transcription regulation</keyword>
<gene>
    <name evidence="5" type="ORF">I8J31_08155</name>
</gene>
<dbReference type="InterPro" id="IPR018062">
    <property type="entry name" value="HTH_AraC-typ_CS"/>
</dbReference>
<name>A0A934MZK5_9GAMM</name>
<dbReference type="Gene3D" id="3.40.50.880">
    <property type="match status" value="1"/>
</dbReference>
<reference evidence="5" key="1">
    <citation type="submission" date="2020-12" db="EMBL/GenBank/DDBJ databases">
        <title>Marinomonas arctica sp. nov., a psychrotolerant bacterium isolated from the Arctic.</title>
        <authorList>
            <person name="Zhang Y."/>
        </authorList>
    </citation>
    <scope>NUCLEOTIDE SEQUENCE</scope>
    <source>
        <strain evidence="5">C1424</strain>
    </source>
</reference>
<dbReference type="GO" id="GO:0043565">
    <property type="term" value="F:sequence-specific DNA binding"/>
    <property type="evidence" value="ECO:0007669"/>
    <property type="project" value="InterPro"/>
</dbReference>
<dbReference type="Pfam" id="PF01965">
    <property type="entry name" value="DJ-1_PfpI"/>
    <property type="match status" value="1"/>
</dbReference>
<dbReference type="SUPFAM" id="SSF46689">
    <property type="entry name" value="Homeodomain-like"/>
    <property type="match status" value="2"/>
</dbReference>
<keyword evidence="3" id="KW-0804">Transcription</keyword>
<dbReference type="InterPro" id="IPR018060">
    <property type="entry name" value="HTH_AraC"/>
</dbReference>
<dbReference type="PANTHER" id="PTHR43130">
    <property type="entry name" value="ARAC-FAMILY TRANSCRIPTIONAL REGULATOR"/>
    <property type="match status" value="1"/>
</dbReference>
<dbReference type="EMBL" id="JAEMNX010000007">
    <property type="protein sequence ID" value="MBJ7537640.1"/>
    <property type="molecule type" value="Genomic_DNA"/>
</dbReference>
<dbReference type="Pfam" id="PF12833">
    <property type="entry name" value="HTH_18"/>
    <property type="match status" value="1"/>
</dbReference>
<dbReference type="SUPFAM" id="SSF52317">
    <property type="entry name" value="Class I glutamine amidotransferase-like"/>
    <property type="match status" value="1"/>
</dbReference>
<dbReference type="PROSITE" id="PS00041">
    <property type="entry name" value="HTH_ARAC_FAMILY_1"/>
    <property type="match status" value="1"/>
</dbReference>
<dbReference type="PROSITE" id="PS01124">
    <property type="entry name" value="HTH_ARAC_FAMILY_2"/>
    <property type="match status" value="1"/>
</dbReference>
<feature type="domain" description="HTH araC/xylS-type" evidence="4">
    <location>
        <begin position="219"/>
        <end position="317"/>
    </location>
</feature>
<evidence type="ECO:0000313" key="5">
    <source>
        <dbReference type="EMBL" id="MBJ7537640.1"/>
    </source>
</evidence>
<dbReference type="Proteomes" id="UP000628710">
    <property type="component" value="Unassembled WGS sequence"/>
</dbReference>
<dbReference type="CDD" id="cd03137">
    <property type="entry name" value="GATase1_AraC_1"/>
    <property type="match status" value="1"/>
</dbReference>